<comment type="caution">
    <text evidence="4">The sequence shown here is derived from an EMBL/GenBank/DDBJ whole genome shotgun (WGS) entry which is preliminary data.</text>
</comment>
<keyword evidence="5" id="KW-1185">Reference proteome</keyword>
<dbReference type="NCBIfam" id="TIGR00976">
    <property type="entry name" value="CocE_NonD"/>
    <property type="match status" value="1"/>
</dbReference>
<dbReference type="InterPro" id="IPR000383">
    <property type="entry name" value="Xaa-Pro-like_dom"/>
</dbReference>
<dbReference type="Pfam" id="PF02129">
    <property type="entry name" value="Peptidase_S15"/>
    <property type="match status" value="1"/>
</dbReference>
<keyword evidence="2" id="KW-0732">Signal</keyword>
<dbReference type="Pfam" id="PF08530">
    <property type="entry name" value="PepX_C"/>
    <property type="match status" value="1"/>
</dbReference>
<dbReference type="OrthoDB" id="319764at2"/>
<keyword evidence="1 4" id="KW-0378">Hydrolase</keyword>
<dbReference type="InterPro" id="IPR013736">
    <property type="entry name" value="Xaa-Pro_dipept_C"/>
</dbReference>
<gene>
    <name evidence="4" type="ORF">E0I26_04185</name>
</gene>
<dbReference type="SMART" id="SM00939">
    <property type="entry name" value="PepX_C"/>
    <property type="match status" value="1"/>
</dbReference>
<dbReference type="Gene3D" id="3.40.50.1820">
    <property type="entry name" value="alpha/beta hydrolase"/>
    <property type="match status" value="1"/>
</dbReference>
<dbReference type="Gene3D" id="1.10.3020.10">
    <property type="entry name" value="alpha-amino acid ester hydrolase ( Helical cap domain)"/>
    <property type="match status" value="1"/>
</dbReference>
<dbReference type="AlphaFoldDB" id="A0A4R5FAT7"/>
<dbReference type="EMBL" id="SMLG01000002">
    <property type="protein sequence ID" value="TDE45892.1"/>
    <property type="molecule type" value="Genomic_DNA"/>
</dbReference>
<dbReference type="Proteomes" id="UP000294814">
    <property type="component" value="Unassembled WGS sequence"/>
</dbReference>
<organism evidence="4 5">
    <name type="scientific">Flavobacterium rhamnosiphilum</name>
    <dbReference type="NCBI Taxonomy" id="2541724"/>
    <lineage>
        <taxon>Bacteria</taxon>
        <taxon>Pseudomonadati</taxon>
        <taxon>Bacteroidota</taxon>
        <taxon>Flavobacteriia</taxon>
        <taxon>Flavobacteriales</taxon>
        <taxon>Flavobacteriaceae</taxon>
        <taxon>Flavobacterium</taxon>
    </lineage>
</organism>
<name>A0A4R5FAT7_9FLAO</name>
<feature type="chain" id="PRO_5020236621" evidence="2">
    <location>
        <begin position="22"/>
        <end position="627"/>
    </location>
</feature>
<dbReference type="RefSeq" id="WP_131915245.1">
    <property type="nucleotide sequence ID" value="NZ_SMLG01000002.1"/>
</dbReference>
<dbReference type="SUPFAM" id="SSF53474">
    <property type="entry name" value="alpha/beta-Hydrolases"/>
    <property type="match status" value="1"/>
</dbReference>
<dbReference type="InterPro" id="IPR029058">
    <property type="entry name" value="AB_hydrolase_fold"/>
</dbReference>
<accession>A0A4R5FAT7</accession>
<sequence length="627" mass="71407">MKVIVKLSLFLLFAGNLAVNGQEKNTADDTLYSSENYVKLIKKIPMRDGVLLYTVIYMPQKKDQKYPFLICRTPYSVAPYSENKMRIPVGPNRLLTKEGFIFVYQDVRGKYLSEGNFVANRPYIPNKKNRKTVDESSDTYDTIDWLVKNIDHNNGKAGIWGISSPGFYATSSLIDSHPALKAVSPQAPVTDWFIGDDRHHNGAFMLMGSFSFLSSFGQKRDSISIKGAPGFSKYGTPDSYRFYLDLGSIKNINNRYLKYTNPLWNEMMENETYNEYWKSRSPLPHLSKIKPAVLTVGGWFDQEDLYGPLKTFLAIENAKPLSKTVLVMGPWYHGSWNRRDGESIGNINFGSKTGEFYRSEIELPFFKFYLKNSTDPLLPKAYIFETGSNLWKKYSAWPPVEAVEKYLYLQDKGKLSFERPSSAVPLFAEYQSDPAKPVPFTSEIRIFRGNEYLVEDQRIFASRPDVITFETEVLDKDVIISGKLTADLFVSTTGTDADFVVKLIDVYPNDAANNSPNANVKMGGYQLMVRGEVMRAKFRNSFSSPEAMTPNEITEVTFDMQDASHCFKKGHKIMVQIQSSWFPLVDRNPQTFTNIYTADESAFQKANHKVYFHLGASSHIKVQVIEK</sequence>
<evidence type="ECO:0000256" key="1">
    <source>
        <dbReference type="ARBA" id="ARBA00022801"/>
    </source>
</evidence>
<proteinExistence type="predicted"/>
<evidence type="ECO:0000256" key="2">
    <source>
        <dbReference type="SAM" id="SignalP"/>
    </source>
</evidence>
<evidence type="ECO:0000313" key="4">
    <source>
        <dbReference type="EMBL" id="TDE45892.1"/>
    </source>
</evidence>
<dbReference type="InterPro" id="IPR005674">
    <property type="entry name" value="CocE/Ser_esterase"/>
</dbReference>
<dbReference type="GO" id="GO:0008239">
    <property type="term" value="F:dipeptidyl-peptidase activity"/>
    <property type="evidence" value="ECO:0007669"/>
    <property type="project" value="InterPro"/>
</dbReference>
<feature type="signal peptide" evidence="2">
    <location>
        <begin position="1"/>
        <end position="21"/>
    </location>
</feature>
<protein>
    <submittedName>
        <fullName evidence="4">CocE/NonD family hydrolase</fullName>
    </submittedName>
</protein>
<evidence type="ECO:0000259" key="3">
    <source>
        <dbReference type="SMART" id="SM00939"/>
    </source>
</evidence>
<evidence type="ECO:0000313" key="5">
    <source>
        <dbReference type="Proteomes" id="UP000294814"/>
    </source>
</evidence>
<dbReference type="InterPro" id="IPR008979">
    <property type="entry name" value="Galactose-bd-like_sf"/>
</dbReference>
<dbReference type="SUPFAM" id="SSF49785">
    <property type="entry name" value="Galactose-binding domain-like"/>
    <property type="match status" value="1"/>
</dbReference>
<feature type="domain" description="Xaa-Pro dipeptidyl-peptidase C-terminal" evidence="3">
    <location>
        <begin position="363"/>
        <end position="621"/>
    </location>
</feature>
<dbReference type="Gene3D" id="2.60.120.260">
    <property type="entry name" value="Galactose-binding domain-like"/>
    <property type="match status" value="1"/>
</dbReference>
<reference evidence="4 5" key="1">
    <citation type="submission" date="2019-03" db="EMBL/GenBank/DDBJ databases">
        <title>Novel species of Flavobacterium.</title>
        <authorList>
            <person name="Liu Q."/>
            <person name="Xin Y.-H."/>
        </authorList>
    </citation>
    <scope>NUCLEOTIDE SEQUENCE [LARGE SCALE GENOMIC DNA]</scope>
    <source>
        <strain evidence="4 5">LB3P52</strain>
    </source>
</reference>